<protein>
    <recommendedName>
        <fullName evidence="2">FAD dependent oxidoreductase domain-containing protein</fullName>
    </recommendedName>
</protein>
<dbReference type="InterPro" id="IPR036188">
    <property type="entry name" value="FAD/NAD-bd_sf"/>
</dbReference>
<keyword evidence="1" id="KW-0560">Oxidoreductase</keyword>
<sequence>MSKNIAIIGGGVIGLCSAYYLIKDGHKVTIVDKSSLESGASYINAGYLCPGHITPLAAPGIIRQGIKWMFNSSSPLYIEPRINIEFFKWIYAFNKSCTNRHVINSIPGILNLSLLSQDLLQ</sequence>
<dbReference type="GO" id="GO:0005737">
    <property type="term" value="C:cytoplasm"/>
    <property type="evidence" value="ECO:0007669"/>
    <property type="project" value="TreeGrafter"/>
</dbReference>
<dbReference type="PANTHER" id="PTHR13847:SF289">
    <property type="entry name" value="GLYCINE OXIDASE"/>
    <property type="match status" value="1"/>
</dbReference>
<reference evidence="3" key="1">
    <citation type="submission" date="2018-05" db="EMBL/GenBank/DDBJ databases">
        <authorList>
            <person name="Lanie J.A."/>
            <person name="Ng W.-L."/>
            <person name="Kazmierczak K.M."/>
            <person name="Andrzejewski T.M."/>
            <person name="Davidsen T.M."/>
            <person name="Wayne K.J."/>
            <person name="Tettelin H."/>
            <person name="Glass J.I."/>
            <person name="Rusch D."/>
            <person name="Podicherti R."/>
            <person name="Tsui H.-C.T."/>
            <person name="Winkler M.E."/>
        </authorList>
    </citation>
    <scope>NUCLEOTIDE SEQUENCE</scope>
</reference>
<feature type="non-terminal residue" evidence="3">
    <location>
        <position position="121"/>
    </location>
</feature>
<dbReference type="PANTHER" id="PTHR13847">
    <property type="entry name" value="SARCOSINE DEHYDROGENASE-RELATED"/>
    <property type="match status" value="1"/>
</dbReference>
<dbReference type="InterPro" id="IPR006076">
    <property type="entry name" value="FAD-dep_OxRdtase"/>
</dbReference>
<feature type="domain" description="FAD dependent oxidoreductase" evidence="2">
    <location>
        <begin position="5"/>
        <end position="54"/>
    </location>
</feature>
<proteinExistence type="predicted"/>
<dbReference type="AlphaFoldDB" id="A0A382IHA4"/>
<dbReference type="GO" id="GO:0016491">
    <property type="term" value="F:oxidoreductase activity"/>
    <property type="evidence" value="ECO:0007669"/>
    <property type="project" value="UniProtKB-KW"/>
</dbReference>
<gene>
    <name evidence="3" type="ORF">METZ01_LOCUS251958</name>
</gene>
<evidence type="ECO:0000313" key="3">
    <source>
        <dbReference type="EMBL" id="SVB99104.1"/>
    </source>
</evidence>
<organism evidence="3">
    <name type="scientific">marine metagenome</name>
    <dbReference type="NCBI Taxonomy" id="408172"/>
    <lineage>
        <taxon>unclassified sequences</taxon>
        <taxon>metagenomes</taxon>
        <taxon>ecological metagenomes</taxon>
    </lineage>
</organism>
<name>A0A382IHA4_9ZZZZ</name>
<dbReference type="Gene3D" id="3.50.50.60">
    <property type="entry name" value="FAD/NAD(P)-binding domain"/>
    <property type="match status" value="1"/>
</dbReference>
<dbReference type="Pfam" id="PF01266">
    <property type="entry name" value="DAO"/>
    <property type="match status" value="1"/>
</dbReference>
<dbReference type="SUPFAM" id="SSF51971">
    <property type="entry name" value="Nucleotide-binding domain"/>
    <property type="match status" value="1"/>
</dbReference>
<accession>A0A382IHA4</accession>
<evidence type="ECO:0000259" key="2">
    <source>
        <dbReference type="Pfam" id="PF01266"/>
    </source>
</evidence>
<dbReference type="EMBL" id="UINC01067438">
    <property type="protein sequence ID" value="SVB99104.1"/>
    <property type="molecule type" value="Genomic_DNA"/>
</dbReference>
<evidence type="ECO:0000256" key="1">
    <source>
        <dbReference type="ARBA" id="ARBA00023002"/>
    </source>
</evidence>